<evidence type="ECO:0000313" key="3">
    <source>
        <dbReference type="Proteomes" id="UP000499080"/>
    </source>
</evidence>
<name>A0A4Y2KIW1_ARAVE</name>
<evidence type="ECO:0000256" key="1">
    <source>
        <dbReference type="SAM" id="MobiDB-lite"/>
    </source>
</evidence>
<dbReference type="EMBL" id="BGPR01004689">
    <property type="protein sequence ID" value="GBN02265.1"/>
    <property type="molecule type" value="Genomic_DNA"/>
</dbReference>
<dbReference type="Proteomes" id="UP000499080">
    <property type="component" value="Unassembled WGS sequence"/>
</dbReference>
<evidence type="ECO:0000313" key="2">
    <source>
        <dbReference type="EMBL" id="GBN02265.1"/>
    </source>
</evidence>
<sequence length="146" mass="16474">MSYSAKVRTFVENVFNPSLSLKCYSENLHLFQSGSEPKTDKLDFFSEKGDMITWYGLKQMNVKPLYPLDTPQVFVAIHSPYVPLYPVVDLHPEKEEHLLPPPYQTDCRDNGPSKDAKASTNPNSFQVTPSQVAVLTQNVVHALFQG</sequence>
<feature type="region of interest" description="Disordered" evidence="1">
    <location>
        <begin position="98"/>
        <end position="125"/>
    </location>
</feature>
<keyword evidence="3" id="KW-1185">Reference proteome</keyword>
<reference evidence="2 3" key="1">
    <citation type="journal article" date="2019" name="Sci. Rep.">
        <title>Orb-weaving spider Araneus ventricosus genome elucidates the spidroin gene catalogue.</title>
        <authorList>
            <person name="Kono N."/>
            <person name="Nakamura H."/>
            <person name="Ohtoshi R."/>
            <person name="Moran D.A.P."/>
            <person name="Shinohara A."/>
            <person name="Yoshida Y."/>
            <person name="Fujiwara M."/>
            <person name="Mori M."/>
            <person name="Tomita M."/>
            <person name="Arakawa K."/>
        </authorList>
    </citation>
    <scope>NUCLEOTIDE SEQUENCE [LARGE SCALE GENOMIC DNA]</scope>
</reference>
<proteinExistence type="predicted"/>
<accession>A0A4Y2KIW1</accession>
<protein>
    <submittedName>
        <fullName evidence="2">Uncharacterized protein</fullName>
    </submittedName>
</protein>
<organism evidence="2 3">
    <name type="scientific">Araneus ventricosus</name>
    <name type="common">Orbweaver spider</name>
    <name type="synonym">Epeira ventricosa</name>
    <dbReference type="NCBI Taxonomy" id="182803"/>
    <lineage>
        <taxon>Eukaryota</taxon>
        <taxon>Metazoa</taxon>
        <taxon>Ecdysozoa</taxon>
        <taxon>Arthropoda</taxon>
        <taxon>Chelicerata</taxon>
        <taxon>Arachnida</taxon>
        <taxon>Araneae</taxon>
        <taxon>Araneomorphae</taxon>
        <taxon>Entelegynae</taxon>
        <taxon>Araneoidea</taxon>
        <taxon>Araneidae</taxon>
        <taxon>Araneus</taxon>
    </lineage>
</organism>
<dbReference type="AlphaFoldDB" id="A0A4Y2KIW1"/>
<feature type="compositionally biased region" description="Basic and acidic residues" evidence="1">
    <location>
        <begin position="106"/>
        <end position="117"/>
    </location>
</feature>
<comment type="caution">
    <text evidence="2">The sequence shown here is derived from an EMBL/GenBank/DDBJ whole genome shotgun (WGS) entry which is preliminary data.</text>
</comment>
<gene>
    <name evidence="2" type="ORF">AVEN_209043_1</name>
</gene>